<dbReference type="SUPFAM" id="SSF158639">
    <property type="entry name" value="ENT-like"/>
    <property type="match status" value="1"/>
</dbReference>
<reference evidence="5 6" key="1">
    <citation type="submission" date="2022-03" db="EMBL/GenBank/DDBJ databases">
        <authorList>
            <person name="Nunn A."/>
            <person name="Chopra R."/>
            <person name="Nunn A."/>
            <person name="Contreras Garrido A."/>
        </authorList>
    </citation>
    <scope>NUCLEOTIDE SEQUENCE [LARGE SCALE GENOMIC DNA]</scope>
</reference>
<feature type="region of interest" description="Disordered" evidence="3">
    <location>
        <begin position="160"/>
        <end position="254"/>
    </location>
</feature>
<dbReference type="SMART" id="SM00743">
    <property type="entry name" value="Agenet"/>
    <property type="match status" value="2"/>
</dbReference>
<organism evidence="5 6">
    <name type="scientific">Thlaspi arvense</name>
    <name type="common">Field penny-cress</name>
    <dbReference type="NCBI Taxonomy" id="13288"/>
    <lineage>
        <taxon>Eukaryota</taxon>
        <taxon>Viridiplantae</taxon>
        <taxon>Streptophyta</taxon>
        <taxon>Embryophyta</taxon>
        <taxon>Tracheophyta</taxon>
        <taxon>Spermatophyta</taxon>
        <taxon>Magnoliopsida</taxon>
        <taxon>eudicotyledons</taxon>
        <taxon>Gunneridae</taxon>
        <taxon>Pentapetalae</taxon>
        <taxon>rosids</taxon>
        <taxon>malvids</taxon>
        <taxon>Brassicales</taxon>
        <taxon>Brassicaceae</taxon>
        <taxon>Thlaspideae</taxon>
        <taxon>Thlaspi</taxon>
    </lineage>
</organism>
<dbReference type="SMART" id="SM01191">
    <property type="entry name" value="ENT"/>
    <property type="match status" value="1"/>
</dbReference>
<proteinExistence type="predicted"/>
<dbReference type="PROSITE" id="PS51138">
    <property type="entry name" value="ENT"/>
    <property type="match status" value="1"/>
</dbReference>
<sequence>MRFNKGAKVEVLSKSSVPSGAWRSAEILSGNGHYYTVMYDSDEATERVPRKSMRPEPPPLQVLHSWSPGDILEVFESRSWKIAIVSKVLERDRFLIRLLGSSLKIRANKSDIRIRQSWQDNEWIMIGGQGTSRLSGQTSRREMNPKGEFFSFKSKHKLDESDVLSPKGPKKRTYSLVEPDNQTTEGKKNGRLGRALAVSPPKFHKGKKEKEEEEEEDRESVASSVGSCSMDMDGLGAVSSSPIETGNSSDTESSSCGYGSIKIKMLGVPRRGSEAADVHRLELDAYRCSIEKLHASGPIITWEQETWITNLRLRLNITNEEHLMQIRNLISDDNSTTYR</sequence>
<evidence type="ECO:0000256" key="1">
    <source>
        <dbReference type="ARBA" id="ARBA00004123"/>
    </source>
</evidence>
<keyword evidence="6" id="KW-1185">Reference proteome</keyword>
<dbReference type="InterPro" id="IPR005491">
    <property type="entry name" value="ENT_dom"/>
</dbReference>
<gene>
    <name evidence="5" type="ORF">TAV2_LOCUS21448</name>
</gene>
<dbReference type="Pfam" id="PF05641">
    <property type="entry name" value="Agenet"/>
    <property type="match status" value="1"/>
</dbReference>
<feature type="compositionally biased region" description="Polar residues" evidence="3">
    <location>
        <begin position="238"/>
        <end position="254"/>
    </location>
</feature>
<evidence type="ECO:0000256" key="2">
    <source>
        <dbReference type="ARBA" id="ARBA00023242"/>
    </source>
</evidence>
<evidence type="ECO:0000256" key="3">
    <source>
        <dbReference type="SAM" id="MobiDB-lite"/>
    </source>
</evidence>
<dbReference type="InterPro" id="IPR014002">
    <property type="entry name" value="Agenet_dom_plant"/>
</dbReference>
<dbReference type="Pfam" id="PF03735">
    <property type="entry name" value="ENT"/>
    <property type="match status" value="1"/>
</dbReference>
<dbReference type="Gene3D" id="1.10.1240.40">
    <property type="entry name" value="ENT domain"/>
    <property type="match status" value="1"/>
</dbReference>
<dbReference type="PANTHER" id="PTHR31917:SF5">
    <property type="entry name" value="OS02G0204500 PROTEIN"/>
    <property type="match status" value="1"/>
</dbReference>
<accession>A0AAU9SXA3</accession>
<dbReference type="InterPro" id="IPR036142">
    <property type="entry name" value="ENT_dom-like_sf"/>
</dbReference>
<dbReference type="GO" id="GO:0005634">
    <property type="term" value="C:nucleus"/>
    <property type="evidence" value="ECO:0007669"/>
    <property type="project" value="UniProtKB-SubCell"/>
</dbReference>
<name>A0AAU9SXA3_THLAR</name>
<evidence type="ECO:0000313" key="6">
    <source>
        <dbReference type="Proteomes" id="UP000836841"/>
    </source>
</evidence>
<dbReference type="InterPro" id="IPR008395">
    <property type="entry name" value="Agenet-like_dom"/>
</dbReference>
<dbReference type="PANTHER" id="PTHR31917">
    <property type="entry name" value="AGENET DOMAIN-CONTAINING PROTEIN-RELATED"/>
    <property type="match status" value="1"/>
</dbReference>
<evidence type="ECO:0000313" key="5">
    <source>
        <dbReference type="EMBL" id="CAH2072317.1"/>
    </source>
</evidence>
<dbReference type="EMBL" id="OU466862">
    <property type="protein sequence ID" value="CAH2072317.1"/>
    <property type="molecule type" value="Genomic_DNA"/>
</dbReference>
<comment type="subcellular location">
    <subcellularLocation>
        <location evidence="1">Nucleus</location>
    </subcellularLocation>
</comment>
<feature type="domain" description="ENT" evidence="4">
    <location>
        <begin position="274"/>
        <end position="339"/>
    </location>
</feature>
<evidence type="ECO:0000259" key="4">
    <source>
        <dbReference type="PROSITE" id="PS51138"/>
    </source>
</evidence>
<dbReference type="Proteomes" id="UP000836841">
    <property type="component" value="Chromosome 6"/>
</dbReference>
<dbReference type="AlphaFoldDB" id="A0AAU9SXA3"/>
<keyword evidence="2" id="KW-0539">Nucleus</keyword>
<protein>
    <recommendedName>
        <fullName evidence="4">ENT domain-containing protein</fullName>
    </recommendedName>
</protein>